<feature type="transmembrane region" description="Helical" evidence="1">
    <location>
        <begin position="194"/>
        <end position="211"/>
    </location>
</feature>
<keyword evidence="3" id="KW-1185">Reference proteome</keyword>
<keyword evidence="1" id="KW-0812">Transmembrane</keyword>
<dbReference type="PANTHER" id="PTHR37231">
    <property type="entry name" value="EXPRESSED PROTEIN"/>
    <property type="match status" value="1"/>
</dbReference>
<evidence type="ECO:0000313" key="3">
    <source>
        <dbReference type="Proteomes" id="UP001224775"/>
    </source>
</evidence>
<organism evidence="2 3">
    <name type="scientific">Skeletonema marinoi</name>
    <dbReference type="NCBI Taxonomy" id="267567"/>
    <lineage>
        <taxon>Eukaryota</taxon>
        <taxon>Sar</taxon>
        <taxon>Stramenopiles</taxon>
        <taxon>Ochrophyta</taxon>
        <taxon>Bacillariophyta</taxon>
        <taxon>Coscinodiscophyceae</taxon>
        <taxon>Thalassiosirophycidae</taxon>
        <taxon>Thalassiosirales</taxon>
        <taxon>Skeletonemataceae</taxon>
        <taxon>Skeletonema</taxon>
        <taxon>Skeletonema marinoi-dohrnii complex</taxon>
    </lineage>
</organism>
<feature type="transmembrane region" description="Helical" evidence="1">
    <location>
        <begin position="156"/>
        <end position="179"/>
    </location>
</feature>
<dbReference type="EMBL" id="JATAAI010000027">
    <property type="protein sequence ID" value="KAK1736969.1"/>
    <property type="molecule type" value="Genomic_DNA"/>
</dbReference>
<feature type="transmembrane region" description="Helical" evidence="1">
    <location>
        <begin position="125"/>
        <end position="144"/>
    </location>
</feature>
<gene>
    <name evidence="2" type="ORF">QTG54_012414</name>
</gene>
<comment type="caution">
    <text evidence="2">The sequence shown here is derived from an EMBL/GenBank/DDBJ whole genome shotgun (WGS) entry which is preliminary data.</text>
</comment>
<sequence>RCTQRHSHFTVGRFYIHLCSVLALCCCRQRGETDCKLLLISSDMIQLASLLLGLIASLSASHRANVESFSTPKIIARRHDDVLTISNAPNVHHVESQSNHRRQRTPLYMGEQDEDIADENSLDNVLGSVGAISQPVVWVSLFFVATTGGGLPAGPFGLLGAVEGLAYLSVVGLVIRRIIVGDKTSGVLGTAENLSLLTIGASLLVLASLIAQQGCIPNAKPLLDYSNYVKVCNPEEVPGLFGG</sequence>
<evidence type="ECO:0000313" key="2">
    <source>
        <dbReference type="EMBL" id="KAK1736969.1"/>
    </source>
</evidence>
<dbReference type="PANTHER" id="PTHR37231:SF2">
    <property type="entry name" value="EXPRESSED PROTEIN"/>
    <property type="match status" value="1"/>
</dbReference>
<dbReference type="Proteomes" id="UP001224775">
    <property type="component" value="Unassembled WGS sequence"/>
</dbReference>
<protein>
    <submittedName>
        <fullName evidence="2">Uncharacterized protein</fullName>
    </submittedName>
</protein>
<dbReference type="AlphaFoldDB" id="A0AAD8Y0G9"/>
<proteinExistence type="predicted"/>
<reference evidence="2" key="1">
    <citation type="submission" date="2023-06" db="EMBL/GenBank/DDBJ databases">
        <title>Survivors Of The Sea: Transcriptome response of Skeletonema marinoi to long-term dormancy.</title>
        <authorList>
            <person name="Pinder M.I.M."/>
            <person name="Kourtchenko O."/>
            <person name="Robertson E.K."/>
            <person name="Larsson T."/>
            <person name="Maumus F."/>
            <person name="Osuna-Cruz C.M."/>
            <person name="Vancaester E."/>
            <person name="Stenow R."/>
            <person name="Vandepoele K."/>
            <person name="Ploug H."/>
            <person name="Bruchert V."/>
            <person name="Godhe A."/>
            <person name="Topel M."/>
        </authorList>
    </citation>
    <scope>NUCLEOTIDE SEQUENCE</scope>
    <source>
        <strain evidence="2">R05AC</strain>
    </source>
</reference>
<feature type="non-terminal residue" evidence="2">
    <location>
        <position position="1"/>
    </location>
</feature>
<name>A0AAD8Y0G9_9STRA</name>
<accession>A0AAD8Y0G9</accession>
<evidence type="ECO:0000256" key="1">
    <source>
        <dbReference type="SAM" id="Phobius"/>
    </source>
</evidence>
<keyword evidence="1" id="KW-1133">Transmembrane helix</keyword>
<keyword evidence="1" id="KW-0472">Membrane</keyword>